<dbReference type="InterPro" id="IPR038352">
    <property type="entry name" value="Imelysin_sf"/>
</dbReference>
<gene>
    <name evidence="5" type="ORF">SCMU_29250</name>
</gene>
<comment type="subcellular location">
    <subcellularLocation>
        <location evidence="1">Cell envelope</location>
    </subcellularLocation>
</comment>
<dbReference type="PANTHER" id="PTHR39192">
    <property type="entry name" value="IRON UPTAKE SYSTEM COMPONENT EFEO"/>
    <property type="match status" value="1"/>
</dbReference>
<dbReference type="InterPro" id="IPR018976">
    <property type="entry name" value="Imelysin-like"/>
</dbReference>
<feature type="domain" description="Imelysin-like" evidence="4">
    <location>
        <begin position="13"/>
        <end position="243"/>
    </location>
</feature>
<evidence type="ECO:0000313" key="6">
    <source>
        <dbReference type="Proteomes" id="UP001319861"/>
    </source>
</evidence>
<organism evidence="5 6">
    <name type="scientific">Sinomonas cyclohexanicum</name>
    <name type="common">Corynebacterium cyclohexanicum</name>
    <dbReference type="NCBI Taxonomy" id="322009"/>
    <lineage>
        <taxon>Bacteria</taxon>
        <taxon>Bacillati</taxon>
        <taxon>Actinomycetota</taxon>
        <taxon>Actinomycetes</taxon>
        <taxon>Micrococcales</taxon>
        <taxon>Micrococcaceae</taxon>
        <taxon>Sinomonas</taxon>
    </lineage>
</organism>
<keyword evidence="3" id="KW-0732">Signal</keyword>
<evidence type="ECO:0000259" key="4">
    <source>
        <dbReference type="Pfam" id="PF09375"/>
    </source>
</evidence>
<name>A0ABN6FJY6_SINCY</name>
<evidence type="ECO:0000313" key="5">
    <source>
        <dbReference type="EMBL" id="BCT77083.1"/>
    </source>
</evidence>
<dbReference type="Proteomes" id="UP001319861">
    <property type="component" value="Chromosome"/>
</dbReference>
<dbReference type="Pfam" id="PF09375">
    <property type="entry name" value="Peptidase_M75"/>
    <property type="match status" value="1"/>
</dbReference>
<dbReference type="EMBL" id="AP024525">
    <property type="protein sequence ID" value="BCT77083.1"/>
    <property type="molecule type" value="Genomic_DNA"/>
</dbReference>
<dbReference type="InterPro" id="IPR050894">
    <property type="entry name" value="EfeM/EfeO_iron_uptake"/>
</dbReference>
<dbReference type="InterPro" id="IPR034981">
    <property type="entry name" value="Imelysin-like_EfeO/Algp7"/>
</dbReference>
<dbReference type="PANTHER" id="PTHR39192:SF1">
    <property type="entry name" value="IRON UPTAKE SYSTEM COMPONENT EFEO"/>
    <property type="match status" value="1"/>
</dbReference>
<comment type="similarity">
    <text evidence="2">Belongs to the EfeM/EfeO family.</text>
</comment>
<proteinExistence type="inferred from homology"/>
<dbReference type="Gene3D" id="1.20.1420.20">
    <property type="entry name" value="M75 peptidase, HXXE motif"/>
    <property type="match status" value="1"/>
</dbReference>
<reference evidence="5 6" key="1">
    <citation type="journal article" date="2021" name="J. Biosci. Bioeng.">
        <title>Identification and characterization of a chc gene cluster responsible for the aromatization pathway of cyclohexanecarboxylate degradation in Sinomonas cyclohexanicum ATCC 51369.</title>
        <authorList>
            <person name="Yamamoto T."/>
            <person name="Hasegawa Y."/>
            <person name="Lau P.C.K."/>
            <person name="Iwaki H."/>
        </authorList>
    </citation>
    <scope>NUCLEOTIDE SEQUENCE [LARGE SCALE GENOMIC DNA]</scope>
    <source>
        <strain evidence="5 6">ATCC 51369</strain>
    </source>
</reference>
<accession>A0ABN6FJY6</accession>
<keyword evidence="6" id="KW-1185">Reference proteome</keyword>
<dbReference type="CDD" id="cd14656">
    <property type="entry name" value="Imelysin-like_EfeO"/>
    <property type="match status" value="1"/>
</dbReference>
<protein>
    <recommendedName>
        <fullName evidence="4">Imelysin-like domain-containing protein</fullName>
    </recommendedName>
</protein>
<evidence type="ECO:0000256" key="1">
    <source>
        <dbReference type="ARBA" id="ARBA00004196"/>
    </source>
</evidence>
<evidence type="ECO:0000256" key="3">
    <source>
        <dbReference type="ARBA" id="ARBA00022729"/>
    </source>
</evidence>
<dbReference type="RefSeq" id="WP_229229830.1">
    <property type="nucleotide sequence ID" value="NZ_AP024525.1"/>
</dbReference>
<evidence type="ECO:0000256" key="2">
    <source>
        <dbReference type="ARBA" id="ARBA00005989"/>
    </source>
</evidence>
<sequence length="254" mass="26343">MPATAPSTTMADAVASYHGYVAGRLGDLHMHATTLKAQIGNADSDGAKATWLAAQEAWQSVGAAYGSFGELGNAIAPGSRGLQGGAGSPDFMGLRRIEYGLWHGQGPGELIPVVTKLLADIDALVAHLPETAVDPADMPLRLHEILEDSVRDHLSGLGDQGSGMALALTRADVDATLEVLGLLRGLLERLKPGYAATLDRELAALSAAIEMTKAGGSWTRYTAVPLAARQRVNGAIGRVLESLALAPALFSTEG</sequence>